<evidence type="ECO:0000313" key="2">
    <source>
        <dbReference type="EMBL" id="MFC5809996.1"/>
    </source>
</evidence>
<dbReference type="RefSeq" id="WP_272168431.1">
    <property type="nucleotide sequence ID" value="NZ_JAQOSL010000003.1"/>
</dbReference>
<dbReference type="Proteomes" id="UP001596112">
    <property type="component" value="Unassembled WGS sequence"/>
</dbReference>
<reference evidence="3" key="1">
    <citation type="journal article" date="2019" name="Int. J. Syst. Evol. Microbiol.">
        <title>The Global Catalogue of Microorganisms (GCM) 10K type strain sequencing project: providing services to taxonomists for standard genome sequencing and annotation.</title>
        <authorList>
            <consortium name="The Broad Institute Genomics Platform"/>
            <consortium name="The Broad Institute Genome Sequencing Center for Infectious Disease"/>
            <person name="Wu L."/>
            <person name="Ma J."/>
        </authorList>
    </citation>
    <scope>NUCLEOTIDE SEQUENCE [LARGE SCALE GENOMIC DNA]</scope>
    <source>
        <strain evidence="3">JCM 9918</strain>
    </source>
</reference>
<organism evidence="2 3">
    <name type="scientific">Streptomyces heilongjiangensis</name>
    <dbReference type="NCBI Taxonomy" id="945052"/>
    <lineage>
        <taxon>Bacteria</taxon>
        <taxon>Bacillati</taxon>
        <taxon>Actinomycetota</taxon>
        <taxon>Actinomycetes</taxon>
        <taxon>Kitasatosporales</taxon>
        <taxon>Streptomycetaceae</taxon>
        <taxon>Streptomyces</taxon>
    </lineage>
</organism>
<evidence type="ECO:0000256" key="1">
    <source>
        <dbReference type="SAM" id="MobiDB-lite"/>
    </source>
</evidence>
<comment type="caution">
    <text evidence="2">The sequence shown here is derived from an EMBL/GenBank/DDBJ whole genome shotgun (WGS) entry which is preliminary data.</text>
</comment>
<accession>A0ABW1BAZ0</accession>
<name>A0ABW1BAZ0_9ACTN</name>
<dbReference type="EMBL" id="JBHSNZ010000014">
    <property type="protein sequence ID" value="MFC5809996.1"/>
    <property type="molecule type" value="Genomic_DNA"/>
</dbReference>
<evidence type="ECO:0008006" key="4">
    <source>
        <dbReference type="Google" id="ProtNLM"/>
    </source>
</evidence>
<evidence type="ECO:0000313" key="3">
    <source>
        <dbReference type="Proteomes" id="UP001596112"/>
    </source>
</evidence>
<sequence length="118" mass="12435">MTAHTPSAAQTVLVEDIARVVEDVPGVAFLRPGLAARLRSALSRPDPGAGRTPTAGVRLTPGPDDTAGWHVDVHVVVVRRARAVDVARAVRSAVETHLALRFPARPGARVRVTITGQV</sequence>
<protein>
    <recommendedName>
        <fullName evidence="4">Asp23/Gls24 family envelope stress response protein</fullName>
    </recommendedName>
</protein>
<proteinExistence type="predicted"/>
<feature type="region of interest" description="Disordered" evidence="1">
    <location>
        <begin position="41"/>
        <end position="64"/>
    </location>
</feature>
<keyword evidence="3" id="KW-1185">Reference proteome</keyword>
<gene>
    <name evidence="2" type="ORF">ACFQGO_21230</name>
</gene>